<gene>
    <name evidence="1" type="ORF">E1091_01485</name>
</gene>
<keyword evidence="2" id="KW-1185">Reference proteome</keyword>
<organism evidence="1 2">
    <name type="scientific">Micromonospora fluostatini</name>
    <dbReference type="NCBI Taxonomy" id="1629071"/>
    <lineage>
        <taxon>Bacteria</taxon>
        <taxon>Bacillati</taxon>
        <taxon>Actinomycetota</taxon>
        <taxon>Actinomycetes</taxon>
        <taxon>Micromonosporales</taxon>
        <taxon>Micromonosporaceae</taxon>
        <taxon>Micromonospora</taxon>
    </lineage>
</organism>
<dbReference type="EMBL" id="SMKE01000020">
    <property type="protein sequence ID" value="TDC02113.1"/>
    <property type="molecule type" value="Genomic_DNA"/>
</dbReference>
<reference evidence="1 2" key="1">
    <citation type="submission" date="2019-02" db="EMBL/GenBank/DDBJ databases">
        <title>Draft genome sequences of novel Actinobacteria.</title>
        <authorList>
            <person name="Sahin N."/>
            <person name="Ay H."/>
            <person name="Saygin H."/>
        </authorList>
    </citation>
    <scope>NUCLEOTIDE SEQUENCE [LARGE SCALE GENOMIC DNA]</scope>
    <source>
        <strain evidence="1 2">JCM 30529</strain>
    </source>
</reference>
<dbReference type="Proteomes" id="UP000295626">
    <property type="component" value="Unassembled WGS sequence"/>
</dbReference>
<protein>
    <submittedName>
        <fullName evidence="1">Terminase</fullName>
    </submittedName>
</protein>
<evidence type="ECO:0000313" key="1">
    <source>
        <dbReference type="EMBL" id="TDC02113.1"/>
    </source>
</evidence>
<proteinExistence type="predicted"/>
<comment type="caution">
    <text evidence="1">The sequence shown here is derived from an EMBL/GenBank/DDBJ whole genome shotgun (WGS) entry which is preliminary data.</text>
</comment>
<sequence length="574" mass="63845">MEHFTRHGPGDVQGEPVVHGDEYTGFIVDCYAVGARPGNNHLLYDSAFLSRPKGTDKSGLAGRIGLFEAFGPCRFGGWARGGEIFTDPWGLGFAYEYQPGEPMGRPPRTPVLRIMATEENQASNVYDTVFFNLTDDDCPLFYVPGVDAGKSRVLLPGGGSVIPSTASSASKDGGRETWLCLDESHLYNTPELRQMYKTVTRNLRKRKKVAGTWYLETTTMFAVGEDSMAERTFVEAQSILEGRKRGNPRLLYDHRWGECADLFDEEALRAALEEAYGDAKAWMDIDGLVDEFLDTRNDVVDSRRYFLNAQSAAADAWLTANEWDAAGRPDRALVDKDVVTLGFDGSRDSDATVLVACRVSDGHLELLHCQEPPEALPGATAKLSKAARKRTVRDDDEFDDDAINTMAVQWQVDRVAVDLAVAEAMKRFEVVGFYCDPALWQEYVDAWTATYGDKMKVKATQGRPLEWWTNRPKPMVTALERFYDALVVKALSFTPAADRTGRVAELARTLRRHALNARRRPSRAGLQIGKDFPKSPRRIDAVMAAVLAFEARGDAVAAGVQTRKRKSYAAKRIR</sequence>
<evidence type="ECO:0000313" key="2">
    <source>
        <dbReference type="Proteomes" id="UP000295626"/>
    </source>
</evidence>
<accession>A0ABY2DMC9</accession>
<name>A0ABY2DMC9_9ACTN</name>